<protein>
    <submittedName>
        <fullName evidence="1">Uncharacterized protein</fullName>
    </submittedName>
</protein>
<comment type="caution">
    <text evidence="1">The sequence shown here is derived from an EMBL/GenBank/DDBJ whole genome shotgun (WGS) entry which is preliminary data.</text>
</comment>
<dbReference type="AlphaFoldDB" id="A0A163WNE5"/>
<proteinExistence type="predicted"/>
<accession>A0A163WNE5</accession>
<dbReference type="OrthoDB" id="5512913at2"/>
<evidence type="ECO:0000313" key="1">
    <source>
        <dbReference type="EMBL" id="KZE76590.1"/>
    </source>
</evidence>
<reference evidence="1 2" key="1">
    <citation type="submission" date="2016-01" db="EMBL/GenBank/DDBJ databases">
        <title>Whole genome sequencing of Myroides marinus L41.</title>
        <authorList>
            <person name="Hong K.W."/>
        </authorList>
    </citation>
    <scope>NUCLEOTIDE SEQUENCE [LARGE SCALE GENOMIC DNA]</scope>
    <source>
        <strain evidence="1 2">L41</strain>
    </source>
</reference>
<dbReference type="Proteomes" id="UP000076630">
    <property type="component" value="Unassembled WGS sequence"/>
</dbReference>
<gene>
    <name evidence="1" type="ORF">AV926_15725</name>
</gene>
<organism evidence="1 2">
    <name type="scientific">Myroides marinus</name>
    <dbReference type="NCBI Taxonomy" id="703342"/>
    <lineage>
        <taxon>Bacteria</taxon>
        <taxon>Pseudomonadati</taxon>
        <taxon>Bacteroidota</taxon>
        <taxon>Flavobacteriia</taxon>
        <taxon>Flavobacteriales</taxon>
        <taxon>Flavobacteriaceae</taxon>
        <taxon>Myroides</taxon>
    </lineage>
</organism>
<evidence type="ECO:0000313" key="2">
    <source>
        <dbReference type="Proteomes" id="UP000076630"/>
    </source>
</evidence>
<dbReference type="RefSeq" id="WP_038986003.1">
    <property type="nucleotide sequence ID" value="NZ_JWJO01000019.1"/>
</dbReference>
<name>A0A163WNE5_9FLAO</name>
<sequence>MKIIHSILICLFAITSFAQIRKDSEKIKKEELLYSERTIGKLKHIVDSLNSSFLNCELTPTYYPIPQTIGTSIHYEAEDLSNIVNDLKNNISISELKAKYPSVDIQENTLLALSTPINKEDKKHYYHTLYTKYNFTISTETPIKKDTWYINEEEDSEGLALVSEEDSDSLKYLSAFYYSNNSSKKLLPQKYAQMIAYTDCMIDTTTTKFKENATYTMMDVYLPKNWKSLSLKKQKKLLDEMRSNLVIGSCSMDESPNVQAKNIAILAAETNNWKIFLKAHLDILNDNFERVAWSNMAEAYRQTYIQELETLNINTIDLILGTVFLYDNPAKNHYFGNIYRLSRAISEAQKQQEFEREILEIIEDNELDTLNRLRFTYLYLNYISYLEDTSIKNKKQKEFLERINTSLPNYYDFIKKSIYDNNEV</sequence>
<keyword evidence="2" id="KW-1185">Reference proteome</keyword>
<dbReference type="EMBL" id="LQNU01000076">
    <property type="protein sequence ID" value="KZE76590.1"/>
    <property type="molecule type" value="Genomic_DNA"/>
</dbReference>